<keyword evidence="2" id="KW-1185">Reference proteome</keyword>
<evidence type="ECO:0000313" key="1">
    <source>
        <dbReference type="EMBL" id="OBZ85219.1"/>
    </source>
</evidence>
<organism evidence="1 2">
    <name type="scientific">Choanephora cucurbitarum</name>
    <dbReference type="NCBI Taxonomy" id="101091"/>
    <lineage>
        <taxon>Eukaryota</taxon>
        <taxon>Fungi</taxon>
        <taxon>Fungi incertae sedis</taxon>
        <taxon>Mucoromycota</taxon>
        <taxon>Mucoromycotina</taxon>
        <taxon>Mucoromycetes</taxon>
        <taxon>Mucorales</taxon>
        <taxon>Mucorineae</taxon>
        <taxon>Choanephoraceae</taxon>
        <taxon>Choanephoroideae</taxon>
        <taxon>Choanephora</taxon>
    </lineage>
</organism>
<name>A0A1C7N9A6_9FUNG</name>
<sequence>MYTCLMMLIDVKLSGFFEEDNLEDDIKSNLWWPLLDYVFLQTPGLLCRRFNWKEEEYRTHPNVASQIVTVGFQFSKYKMKLLFMNNAGGIKEAKHLLSIAKMTMVETLCLIKESKSKQKLLDDLFEEEEYELFSDLLVYGTSATLCNTSGRVVNGSTGSQEWQE</sequence>
<dbReference type="AlphaFoldDB" id="A0A1C7N9A6"/>
<protein>
    <submittedName>
        <fullName evidence="1">Uncharacterized protein</fullName>
    </submittedName>
</protein>
<dbReference type="InParanoid" id="A0A1C7N9A6"/>
<proteinExistence type="predicted"/>
<reference evidence="1 2" key="1">
    <citation type="submission" date="2016-03" db="EMBL/GenBank/DDBJ databases">
        <title>Choanephora cucurbitarum.</title>
        <authorList>
            <person name="Min B."/>
            <person name="Park H."/>
            <person name="Park J.-H."/>
            <person name="Shin H.-D."/>
            <person name="Choi I.-G."/>
        </authorList>
    </citation>
    <scope>NUCLEOTIDE SEQUENCE [LARGE SCALE GENOMIC DNA]</scope>
    <source>
        <strain evidence="1 2">KUS-F28377</strain>
    </source>
</reference>
<accession>A0A1C7N9A6</accession>
<gene>
    <name evidence="1" type="ORF">A0J61_06733</name>
</gene>
<dbReference type="Proteomes" id="UP000093000">
    <property type="component" value="Unassembled WGS sequence"/>
</dbReference>
<comment type="caution">
    <text evidence="1">The sequence shown here is derived from an EMBL/GenBank/DDBJ whole genome shotgun (WGS) entry which is preliminary data.</text>
</comment>
<evidence type="ECO:0000313" key="2">
    <source>
        <dbReference type="Proteomes" id="UP000093000"/>
    </source>
</evidence>
<dbReference type="EMBL" id="LUGH01000421">
    <property type="protein sequence ID" value="OBZ85219.1"/>
    <property type="molecule type" value="Genomic_DNA"/>
</dbReference>